<dbReference type="PROSITE" id="PS50908">
    <property type="entry name" value="RWD"/>
    <property type="match status" value="1"/>
</dbReference>
<dbReference type="PANTHER" id="PTHR12292">
    <property type="entry name" value="RWD DOMAIN-CONTAINING PROTEIN"/>
    <property type="match status" value="1"/>
</dbReference>
<dbReference type="Pfam" id="PF05773">
    <property type="entry name" value="RWD"/>
    <property type="match status" value="1"/>
</dbReference>
<evidence type="ECO:0000313" key="5">
    <source>
        <dbReference type="Proteomes" id="UP000053831"/>
    </source>
</evidence>
<gene>
    <name evidence="4" type="ORF">ESCO_005517</name>
</gene>
<dbReference type="Gene3D" id="3.10.110.10">
    <property type="entry name" value="Ubiquitin Conjugating Enzyme"/>
    <property type="match status" value="1"/>
</dbReference>
<feature type="coiled-coil region" evidence="1">
    <location>
        <begin position="152"/>
        <end position="179"/>
    </location>
</feature>
<dbReference type="EMBL" id="LGSR01000017">
    <property type="protein sequence ID" value="KOS20590.1"/>
    <property type="molecule type" value="Genomic_DNA"/>
</dbReference>
<organism evidence="4 5">
    <name type="scientific">Escovopsis weberi</name>
    <dbReference type="NCBI Taxonomy" id="150374"/>
    <lineage>
        <taxon>Eukaryota</taxon>
        <taxon>Fungi</taxon>
        <taxon>Dikarya</taxon>
        <taxon>Ascomycota</taxon>
        <taxon>Pezizomycotina</taxon>
        <taxon>Sordariomycetes</taxon>
        <taxon>Hypocreomycetidae</taxon>
        <taxon>Hypocreales</taxon>
        <taxon>Hypocreaceae</taxon>
        <taxon>Escovopsis</taxon>
    </lineage>
</organism>
<dbReference type="SMART" id="SM00591">
    <property type="entry name" value="RWD"/>
    <property type="match status" value="1"/>
</dbReference>
<evidence type="ECO:0000256" key="2">
    <source>
        <dbReference type="SAM" id="MobiDB-lite"/>
    </source>
</evidence>
<comment type="caution">
    <text evidence="4">The sequence shown here is derived from an EMBL/GenBank/DDBJ whole genome shotgun (WGS) entry which is preliminary data.</text>
</comment>
<protein>
    <submittedName>
        <fullName evidence="4">RWD domain-containing protein</fullName>
    </submittedName>
</protein>
<proteinExistence type="predicted"/>
<feature type="domain" description="RWD" evidence="3">
    <location>
        <begin position="8"/>
        <end position="162"/>
    </location>
</feature>
<accession>A0A0M8N5V7</accession>
<keyword evidence="1" id="KW-0175">Coiled coil</keyword>
<evidence type="ECO:0000256" key="1">
    <source>
        <dbReference type="SAM" id="Coils"/>
    </source>
</evidence>
<sequence length="271" mass="30102">MGKEEQVEEREVLESIFPEEITGSSPSPELLIRPKTDLHTARESPEIHLTPGPDISETEFRIDVKLDLPGKPSDDSAEPPSFVLAVRYPDEYPDEAPHLDMLAPTTASASASAAPVPSHPHFSVGEDREALLAGLADTIQENLGIAMVFTLVSALKEAAEQLIQDREDAAQRVVEERAREAERRENAKFHGTPVTPETFLRWREGFLAEMEERRAREEEERLAELKKAKIREPVKLTGKQLWQQGLVGKVDEGDDEDGVLADGVEQLKVEG</sequence>
<dbReference type="SUPFAM" id="SSF54495">
    <property type="entry name" value="UBC-like"/>
    <property type="match status" value="1"/>
</dbReference>
<feature type="compositionally biased region" description="Basic and acidic residues" evidence="2">
    <location>
        <begin position="1"/>
        <end position="13"/>
    </location>
</feature>
<name>A0A0M8N5V7_ESCWE</name>
<dbReference type="OrthoDB" id="277175at2759"/>
<dbReference type="AlphaFoldDB" id="A0A0M8N5V7"/>
<dbReference type="InterPro" id="IPR016135">
    <property type="entry name" value="UBQ-conjugating_enzyme/RWD"/>
</dbReference>
<feature type="region of interest" description="Disordered" evidence="2">
    <location>
        <begin position="1"/>
        <end position="58"/>
    </location>
</feature>
<evidence type="ECO:0000259" key="3">
    <source>
        <dbReference type="PROSITE" id="PS50908"/>
    </source>
</evidence>
<feature type="compositionally biased region" description="Basic and acidic residues" evidence="2">
    <location>
        <begin position="32"/>
        <end position="46"/>
    </location>
</feature>
<dbReference type="InterPro" id="IPR040213">
    <property type="entry name" value="GIR2-like"/>
</dbReference>
<evidence type="ECO:0000313" key="4">
    <source>
        <dbReference type="EMBL" id="KOS20590.1"/>
    </source>
</evidence>
<dbReference type="Proteomes" id="UP000053831">
    <property type="component" value="Unassembled WGS sequence"/>
</dbReference>
<dbReference type="STRING" id="150374.A0A0M8N5V7"/>
<keyword evidence="5" id="KW-1185">Reference proteome</keyword>
<reference evidence="4 5" key="1">
    <citation type="submission" date="2015-07" db="EMBL/GenBank/DDBJ databases">
        <title>The genome of the fungus Escovopsis weberi, a specialized disease agent of ant agriculture.</title>
        <authorList>
            <person name="de Man T.J."/>
            <person name="Stajich J.E."/>
            <person name="Kubicek C.P."/>
            <person name="Chenthamara K."/>
            <person name="Atanasova L."/>
            <person name="Druzhinina I.S."/>
            <person name="Birnbaum S."/>
            <person name="Barribeau S.M."/>
            <person name="Teiling C."/>
            <person name="Suen G."/>
            <person name="Currie C."/>
            <person name="Gerardo N.M."/>
        </authorList>
    </citation>
    <scope>NUCLEOTIDE SEQUENCE [LARGE SCALE GENOMIC DNA]</scope>
</reference>
<dbReference type="InterPro" id="IPR006575">
    <property type="entry name" value="RWD_dom"/>
</dbReference>
<feature type="region of interest" description="Disordered" evidence="2">
    <location>
        <begin position="252"/>
        <end position="271"/>
    </location>
</feature>